<evidence type="ECO:0000313" key="1">
    <source>
        <dbReference type="EMBL" id="EJB97981.1"/>
    </source>
</evidence>
<protein>
    <submittedName>
        <fullName evidence="1">Uncharacterized protein</fullName>
    </submittedName>
</protein>
<comment type="caution">
    <text evidence="1">The sequence shown here is derived from an EMBL/GenBank/DDBJ whole genome shotgun (WGS) entry which is preliminary data.</text>
</comment>
<name>I9VW52_HELPX</name>
<dbReference type="Proteomes" id="UP000004326">
    <property type="component" value="Unassembled WGS sequence"/>
</dbReference>
<organism evidence="1 2">
    <name type="scientific">Helicobacter pylori Hp P-2</name>
    <dbReference type="NCBI Taxonomy" id="992073"/>
    <lineage>
        <taxon>Bacteria</taxon>
        <taxon>Pseudomonadati</taxon>
        <taxon>Campylobacterota</taxon>
        <taxon>Epsilonproteobacteria</taxon>
        <taxon>Campylobacterales</taxon>
        <taxon>Helicobacteraceae</taxon>
        <taxon>Helicobacter</taxon>
    </lineage>
</organism>
<accession>I9VW52</accession>
<dbReference type="EMBL" id="AKPJ01000004">
    <property type="protein sequence ID" value="EJB97981.1"/>
    <property type="molecule type" value="Genomic_DNA"/>
</dbReference>
<proteinExistence type="predicted"/>
<dbReference type="AlphaFoldDB" id="I9VW52"/>
<reference evidence="1 2" key="1">
    <citation type="journal article" date="2013" name="Pathog. Dis.">
        <title>Genome sequences of 65 Helicobacter pylori strains isolated from asymptomatic individuals and patients with gastric cancer, peptic ulcer disease, or gastritis.</title>
        <authorList>
            <person name="Blanchard T.G."/>
            <person name="Czinn S.J."/>
            <person name="Correa P."/>
            <person name="Nakazawa T."/>
            <person name="Keelan M."/>
            <person name="Morningstar L."/>
            <person name="Santana-Cruz I."/>
            <person name="Maroo A."/>
            <person name="McCracken C."/>
            <person name="Shefchek K."/>
            <person name="Daugherty S."/>
            <person name="Song Y."/>
            <person name="Fraser C.M."/>
            <person name="Fricke W.F."/>
        </authorList>
    </citation>
    <scope>NUCLEOTIDE SEQUENCE [LARGE SCALE GENOMIC DNA]</scope>
    <source>
        <strain evidence="1 2">Hp P-2</strain>
    </source>
</reference>
<evidence type="ECO:0000313" key="2">
    <source>
        <dbReference type="Proteomes" id="UP000004326"/>
    </source>
</evidence>
<dbReference type="PATRIC" id="fig|992073.3.peg.1289"/>
<gene>
    <name evidence="1" type="ORF">HPHPP2_1327</name>
</gene>
<sequence>MIHQQSFQCKIKQMYLKIKNKKITKPLILVTKTHAFSQKSLEEIIQK</sequence>